<evidence type="ECO:0000256" key="7">
    <source>
        <dbReference type="ARBA" id="ARBA00023306"/>
    </source>
</evidence>
<comment type="subunit">
    <text evidence="8">Part of a complex composed of FtsB, FtsL and FtsQ.</text>
</comment>
<accession>A0A1R4H3H3</accession>
<dbReference type="AlphaFoldDB" id="A0A1R4H3H3"/>
<dbReference type="PANTHER" id="PTHR37479">
    <property type="entry name" value="CELL DIVISION PROTEIN FTSL"/>
    <property type="match status" value="1"/>
</dbReference>
<comment type="function">
    <text evidence="8">Essential cell division protein. May link together the upstream cell division proteins, which are predominantly cytoplasmic, with the downstream cell division proteins, which are predominantly periplasmic.</text>
</comment>
<protein>
    <recommendedName>
        <fullName evidence="8 9">Cell division protein FtsL</fullName>
    </recommendedName>
</protein>
<dbReference type="GO" id="GO:0032153">
    <property type="term" value="C:cell division site"/>
    <property type="evidence" value="ECO:0007669"/>
    <property type="project" value="UniProtKB-UniRule"/>
</dbReference>
<evidence type="ECO:0000256" key="9">
    <source>
        <dbReference type="NCBIfam" id="TIGR02209"/>
    </source>
</evidence>
<keyword evidence="3 8" id="KW-0132">Cell division</keyword>
<evidence type="ECO:0000256" key="8">
    <source>
        <dbReference type="HAMAP-Rule" id="MF_00910"/>
    </source>
</evidence>
<dbReference type="Proteomes" id="UP000195442">
    <property type="component" value="Unassembled WGS sequence"/>
</dbReference>
<keyword evidence="6 8" id="KW-0472">Membrane</keyword>
<dbReference type="NCBIfam" id="TIGR02209">
    <property type="entry name" value="ftsL_broad"/>
    <property type="match status" value="1"/>
</dbReference>
<evidence type="ECO:0000313" key="10">
    <source>
        <dbReference type="EMBL" id="SJM90808.1"/>
    </source>
</evidence>
<sequence>MNRVFTISSIGLLLALLASASAVIYSKYYSRLLFIDIEKQERALDQYEVEWGQMQLELTTLADQNRVEQSALKELRLVMPLREKTIYIKP</sequence>
<dbReference type="GO" id="GO:0043093">
    <property type="term" value="P:FtsZ-dependent cytokinesis"/>
    <property type="evidence" value="ECO:0007669"/>
    <property type="project" value="UniProtKB-UniRule"/>
</dbReference>
<comment type="similarity">
    <text evidence="8">Belongs to the FtsL family.</text>
</comment>
<evidence type="ECO:0000256" key="6">
    <source>
        <dbReference type="ARBA" id="ARBA00023136"/>
    </source>
</evidence>
<dbReference type="EMBL" id="FUKJ01000097">
    <property type="protein sequence ID" value="SJM90808.1"/>
    <property type="molecule type" value="Genomic_DNA"/>
</dbReference>
<name>A0A1R4H3H3_9GAMM</name>
<dbReference type="PANTHER" id="PTHR37479:SF1">
    <property type="entry name" value="CELL DIVISION PROTEIN FTSL"/>
    <property type="match status" value="1"/>
</dbReference>
<keyword evidence="2 8" id="KW-1003">Cell membrane</keyword>
<keyword evidence="5 8" id="KW-1133">Transmembrane helix</keyword>
<evidence type="ECO:0000256" key="4">
    <source>
        <dbReference type="ARBA" id="ARBA00022692"/>
    </source>
</evidence>
<proteinExistence type="inferred from homology"/>
<keyword evidence="4 8" id="KW-0812">Transmembrane</keyword>
<keyword evidence="7 8" id="KW-0131">Cell cycle</keyword>
<dbReference type="RefSeq" id="WP_087146255.1">
    <property type="nucleotide sequence ID" value="NZ_FUKJ01000097.1"/>
</dbReference>
<evidence type="ECO:0000256" key="5">
    <source>
        <dbReference type="ARBA" id="ARBA00022989"/>
    </source>
</evidence>
<dbReference type="HAMAP" id="MF_00910">
    <property type="entry name" value="FtsL"/>
    <property type="match status" value="1"/>
</dbReference>
<dbReference type="Pfam" id="PF04999">
    <property type="entry name" value="FtsL"/>
    <property type="match status" value="1"/>
</dbReference>
<evidence type="ECO:0000256" key="2">
    <source>
        <dbReference type="ARBA" id="ARBA00022475"/>
    </source>
</evidence>
<gene>
    <name evidence="8 10" type="primary">ftsL</name>
    <name evidence="10" type="ORF">CRENPOLYSF2_1860015</name>
</gene>
<keyword evidence="11" id="KW-1185">Reference proteome</keyword>
<comment type="subcellular location">
    <subcellularLocation>
        <location evidence="8">Cell inner membrane</location>
        <topology evidence="8">Single-pass type II membrane protein</topology>
    </subcellularLocation>
    <subcellularLocation>
        <location evidence="1">Cell membrane</location>
        <topology evidence="1">Single-pass type II membrane protein</topology>
    </subcellularLocation>
    <text evidence="8">Localizes to the division septum where it forms a ring structure.</text>
</comment>
<reference evidence="11" key="1">
    <citation type="submission" date="2017-02" db="EMBL/GenBank/DDBJ databases">
        <authorList>
            <person name="Daims H."/>
        </authorList>
    </citation>
    <scope>NUCLEOTIDE SEQUENCE [LARGE SCALE GENOMIC DNA]</scope>
</reference>
<dbReference type="InterPro" id="IPR011922">
    <property type="entry name" value="Cell_div_FtsL"/>
</dbReference>
<evidence type="ECO:0000256" key="3">
    <source>
        <dbReference type="ARBA" id="ARBA00022618"/>
    </source>
</evidence>
<dbReference type="OrthoDB" id="5298556at2"/>
<dbReference type="GO" id="GO:0005886">
    <property type="term" value="C:plasma membrane"/>
    <property type="evidence" value="ECO:0007669"/>
    <property type="project" value="UniProtKB-SubCell"/>
</dbReference>
<organism evidence="10 11">
    <name type="scientific">Crenothrix polyspora</name>
    <dbReference type="NCBI Taxonomy" id="360316"/>
    <lineage>
        <taxon>Bacteria</taxon>
        <taxon>Pseudomonadati</taxon>
        <taxon>Pseudomonadota</taxon>
        <taxon>Gammaproteobacteria</taxon>
        <taxon>Methylococcales</taxon>
        <taxon>Crenotrichaceae</taxon>
        <taxon>Crenothrix</taxon>
    </lineage>
</organism>
<evidence type="ECO:0000313" key="11">
    <source>
        <dbReference type="Proteomes" id="UP000195442"/>
    </source>
</evidence>
<evidence type="ECO:0000256" key="1">
    <source>
        <dbReference type="ARBA" id="ARBA00004401"/>
    </source>
</evidence>
<keyword evidence="8" id="KW-0997">Cell inner membrane</keyword>